<gene>
    <name evidence="3" type="ORF">EX30DRAFT_373347</name>
</gene>
<evidence type="ECO:0000313" key="3">
    <source>
        <dbReference type="EMBL" id="TGZ79007.1"/>
    </source>
</evidence>
<dbReference type="InParanoid" id="A0A4S2MSL9"/>
<organism evidence="3 4">
    <name type="scientific">Ascodesmis nigricans</name>
    <dbReference type="NCBI Taxonomy" id="341454"/>
    <lineage>
        <taxon>Eukaryota</taxon>
        <taxon>Fungi</taxon>
        <taxon>Dikarya</taxon>
        <taxon>Ascomycota</taxon>
        <taxon>Pezizomycotina</taxon>
        <taxon>Pezizomycetes</taxon>
        <taxon>Pezizales</taxon>
        <taxon>Ascodesmidaceae</taxon>
        <taxon>Ascodesmis</taxon>
    </lineage>
</organism>
<feature type="compositionally biased region" description="Low complexity" evidence="1">
    <location>
        <begin position="259"/>
        <end position="299"/>
    </location>
</feature>
<keyword evidence="4" id="KW-1185">Reference proteome</keyword>
<evidence type="ECO:0000256" key="2">
    <source>
        <dbReference type="SAM" id="Phobius"/>
    </source>
</evidence>
<sequence length="476" mass="52660">MAFWPPFPADLLAHLATPPPTPVAEETFLSTILVTLVPSPTFSPATNSTVHKPATSATFEVSGTKLALAIAIPLLVCIGFVFLLFTMKRARYYAQRMGDRIDNLVRPVRKAWNRRRTQRLRDLEPGWEWEVPPTLMNTHDRGGQDISEARARYLRNVNRSTYVAPHPVTGQPDLYAGRFLEVGTFRTPRMQTMCGQSPKSTPRRSRENLGNEELVFDDNELKISDRNLKTFPLAGPSGTSHLEIDPNAIGIALTTPDTPARSSTISTSAATPLTPITPVTPPAARRSFTRSFSTRIFGTDTPTPINKISRPLSLSFSPSSHRGHKRLDSGSDLSSLISRSSQLLESLEVTARLSLERELAPVPEAAGSTQPVSITTLTHVKVDNGGRARYPSGIIRPKNEQDVEEGDIGLQRILDEFFARSEAQESIEMIDMKKKTAPQDTDANEKHQQKVERELSGMSYISVGEVYPKHKVNGEM</sequence>
<feature type="region of interest" description="Disordered" evidence="1">
    <location>
        <begin position="435"/>
        <end position="455"/>
    </location>
</feature>
<protein>
    <submittedName>
        <fullName evidence="3">Uncharacterized protein</fullName>
    </submittedName>
</protein>
<feature type="region of interest" description="Disordered" evidence="1">
    <location>
        <begin position="190"/>
        <end position="209"/>
    </location>
</feature>
<proteinExistence type="predicted"/>
<evidence type="ECO:0000256" key="1">
    <source>
        <dbReference type="SAM" id="MobiDB-lite"/>
    </source>
</evidence>
<keyword evidence="2" id="KW-0472">Membrane</keyword>
<keyword evidence="2" id="KW-0812">Transmembrane</keyword>
<feature type="compositionally biased region" description="Low complexity" evidence="1">
    <location>
        <begin position="309"/>
        <end position="320"/>
    </location>
</feature>
<evidence type="ECO:0000313" key="4">
    <source>
        <dbReference type="Proteomes" id="UP000298138"/>
    </source>
</evidence>
<feature type="compositionally biased region" description="Basic and acidic residues" evidence="1">
    <location>
        <begin position="443"/>
        <end position="455"/>
    </location>
</feature>
<dbReference type="AlphaFoldDB" id="A0A4S2MSL9"/>
<reference evidence="3 4" key="1">
    <citation type="submission" date="2019-04" db="EMBL/GenBank/DDBJ databases">
        <title>Comparative genomics and transcriptomics to analyze fruiting body development in filamentous ascomycetes.</title>
        <authorList>
            <consortium name="DOE Joint Genome Institute"/>
            <person name="Lutkenhaus R."/>
            <person name="Traeger S."/>
            <person name="Breuer J."/>
            <person name="Kuo A."/>
            <person name="Lipzen A."/>
            <person name="Pangilinan J."/>
            <person name="Dilworth D."/>
            <person name="Sandor L."/>
            <person name="Poggeler S."/>
            <person name="Barry K."/>
            <person name="Grigoriev I.V."/>
            <person name="Nowrousian M."/>
        </authorList>
    </citation>
    <scope>NUCLEOTIDE SEQUENCE [LARGE SCALE GENOMIC DNA]</scope>
    <source>
        <strain evidence="3 4">CBS 389.68</strain>
    </source>
</reference>
<dbReference type="EMBL" id="ML220135">
    <property type="protein sequence ID" value="TGZ79007.1"/>
    <property type="molecule type" value="Genomic_DNA"/>
</dbReference>
<feature type="transmembrane region" description="Helical" evidence="2">
    <location>
        <begin position="66"/>
        <end position="87"/>
    </location>
</feature>
<feature type="region of interest" description="Disordered" evidence="1">
    <location>
        <begin position="259"/>
        <end position="332"/>
    </location>
</feature>
<dbReference type="Proteomes" id="UP000298138">
    <property type="component" value="Unassembled WGS sequence"/>
</dbReference>
<keyword evidence="2" id="KW-1133">Transmembrane helix</keyword>
<feature type="compositionally biased region" description="Polar residues" evidence="1">
    <location>
        <begin position="190"/>
        <end position="200"/>
    </location>
</feature>
<accession>A0A4S2MSL9</accession>
<name>A0A4S2MSL9_9PEZI</name>